<feature type="transmembrane region" description="Helical" evidence="1">
    <location>
        <begin position="73"/>
        <end position="95"/>
    </location>
</feature>
<gene>
    <name evidence="2" type="ORF">C8N47_11142</name>
</gene>
<sequence>MFKDIRGNTTNRHESVKSGAGLNVEDMRYVGLGWASQVVGLASHRDQSHLAICRLRVSERVDFPKKRTTSLFFFLRLFVYRLILPDLVFSLPFFFYRVEKFFPENQSHAGNTAQENPDH</sequence>
<evidence type="ECO:0000313" key="3">
    <source>
        <dbReference type="Proteomes" id="UP000243525"/>
    </source>
</evidence>
<accession>A0A2T5C0A3</accession>
<keyword evidence="1" id="KW-0472">Membrane</keyword>
<dbReference type="Proteomes" id="UP000243525">
    <property type="component" value="Unassembled WGS sequence"/>
</dbReference>
<keyword evidence="3" id="KW-1185">Reference proteome</keyword>
<keyword evidence="1" id="KW-1133">Transmembrane helix</keyword>
<reference evidence="2 3" key="1">
    <citation type="submission" date="2018-04" db="EMBL/GenBank/DDBJ databases">
        <title>Genomic Encyclopedia of Archaeal and Bacterial Type Strains, Phase II (KMG-II): from individual species to whole genera.</title>
        <authorList>
            <person name="Goeker M."/>
        </authorList>
    </citation>
    <scope>NUCLEOTIDE SEQUENCE [LARGE SCALE GENOMIC DNA]</scope>
    <source>
        <strain evidence="2 3">DSM 28823</strain>
    </source>
</reference>
<dbReference type="EMBL" id="QAAD01000011">
    <property type="protein sequence ID" value="PTN08002.1"/>
    <property type="molecule type" value="Genomic_DNA"/>
</dbReference>
<evidence type="ECO:0000313" key="2">
    <source>
        <dbReference type="EMBL" id="PTN08002.1"/>
    </source>
</evidence>
<protein>
    <submittedName>
        <fullName evidence="2">Uncharacterized protein</fullName>
    </submittedName>
</protein>
<dbReference type="AlphaFoldDB" id="A0A2T5C0A3"/>
<evidence type="ECO:0000256" key="1">
    <source>
        <dbReference type="SAM" id="Phobius"/>
    </source>
</evidence>
<proteinExistence type="predicted"/>
<organism evidence="2 3">
    <name type="scientific">Mangrovibacterium marinum</name>
    <dbReference type="NCBI Taxonomy" id="1639118"/>
    <lineage>
        <taxon>Bacteria</taxon>
        <taxon>Pseudomonadati</taxon>
        <taxon>Bacteroidota</taxon>
        <taxon>Bacteroidia</taxon>
        <taxon>Marinilabiliales</taxon>
        <taxon>Prolixibacteraceae</taxon>
        <taxon>Mangrovibacterium</taxon>
    </lineage>
</organism>
<name>A0A2T5C0A3_9BACT</name>
<comment type="caution">
    <text evidence="2">The sequence shown here is derived from an EMBL/GenBank/DDBJ whole genome shotgun (WGS) entry which is preliminary data.</text>
</comment>
<keyword evidence="1" id="KW-0812">Transmembrane</keyword>